<dbReference type="RefSeq" id="WP_213356139.1">
    <property type="nucleotide sequence ID" value="NZ_JAHBGB010000044.1"/>
</dbReference>
<feature type="compositionally biased region" description="Polar residues" evidence="1">
    <location>
        <begin position="478"/>
        <end position="491"/>
    </location>
</feature>
<accession>A0ABW4Z358</accession>
<feature type="region of interest" description="Disordered" evidence="1">
    <location>
        <begin position="442"/>
        <end position="491"/>
    </location>
</feature>
<evidence type="ECO:0000313" key="2">
    <source>
        <dbReference type="EMBL" id="MFD2142900.1"/>
    </source>
</evidence>
<dbReference type="Proteomes" id="UP001597299">
    <property type="component" value="Unassembled WGS sequence"/>
</dbReference>
<comment type="caution">
    <text evidence="2">The sequence shown here is derived from an EMBL/GenBank/DDBJ whole genome shotgun (WGS) entry which is preliminary data.</text>
</comment>
<proteinExistence type="predicted"/>
<dbReference type="InterPro" id="IPR006429">
    <property type="entry name" value="Phage_lambda_portal"/>
</dbReference>
<evidence type="ECO:0000313" key="3">
    <source>
        <dbReference type="Proteomes" id="UP001597299"/>
    </source>
</evidence>
<organism evidence="2 3">
    <name type="scientific">Ancylobacter oerskovii</name>
    <dbReference type="NCBI Taxonomy" id="459519"/>
    <lineage>
        <taxon>Bacteria</taxon>
        <taxon>Pseudomonadati</taxon>
        <taxon>Pseudomonadota</taxon>
        <taxon>Alphaproteobacteria</taxon>
        <taxon>Hyphomicrobiales</taxon>
        <taxon>Xanthobacteraceae</taxon>
        <taxon>Ancylobacter</taxon>
    </lineage>
</organism>
<dbReference type="NCBIfam" id="TIGR01539">
    <property type="entry name" value="portal_lambda"/>
    <property type="match status" value="1"/>
</dbReference>
<sequence length="491" mass="54386">MAWFDWWRGGQARRERNPARVAFSRQVRAAFDGATKSRRSAGWRAVGTSADAEIGKAGVVLRNVARDMVRNVPIAARAQQMIANNVVGTGIVPAIRGRDGFVKRVDPLLIEHLDTPNIDANGRTDLYGIEAGIVAAVAVDGEVLVRRRWRRPEDRLPLPFQLQVLEIDHLDTSIDGPIGTGFAVQGIEFDLLGRRVAYHLFDEHPGAWSRYTLPQSRRIPASEVAHVYRQDRAGQMRGASWFAPVIMRMRDQADASDAHLMRFKIAACYAAFVKGGDEEQDPDDLEDVDGDDRLTALGPGIVEYLRQGEEVTFGTPPQVGDYGPYMRAIGQEIAAGLGLTYEGLYGNYADVNFSSGRMGWLEFQRNVAAWQNHMMIPSLCRPVQRWTMEAVAVRLGSSEGLDWSWTPPRREMISPVDEIPAIRDAIRSGLSSRSTEVRKLGYDPEAIDAENAADNERADSMKLAFDSDGRRSLKAGAAQQTGNENAQKPAR</sequence>
<reference evidence="3" key="1">
    <citation type="journal article" date="2019" name="Int. J. Syst. Evol. Microbiol.">
        <title>The Global Catalogue of Microorganisms (GCM) 10K type strain sequencing project: providing services to taxonomists for standard genome sequencing and annotation.</title>
        <authorList>
            <consortium name="The Broad Institute Genomics Platform"/>
            <consortium name="The Broad Institute Genome Sequencing Center for Infectious Disease"/>
            <person name="Wu L."/>
            <person name="Ma J."/>
        </authorList>
    </citation>
    <scope>NUCLEOTIDE SEQUENCE [LARGE SCALE GENOMIC DNA]</scope>
    <source>
        <strain evidence="3">CCM 7435</strain>
    </source>
</reference>
<dbReference type="EMBL" id="JBHUHD010000001">
    <property type="protein sequence ID" value="MFD2142900.1"/>
    <property type="molecule type" value="Genomic_DNA"/>
</dbReference>
<dbReference type="Pfam" id="PF05136">
    <property type="entry name" value="Phage_portal_2"/>
    <property type="match status" value="1"/>
</dbReference>
<evidence type="ECO:0000256" key="1">
    <source>
        <dbReference type="SAM" id="MobiDB-lite"/>
    </source>
</evidence>
<protein>
    <submittedName>
        <fullName evidence="2">Phage portal protein</fullName>
    </submittedName>
</protein>
<gene>
    <name evidence="2" type="ORF">ACFSNC_21035</name>
</gene>
<name>A0ABW4Z358_9HYPH</name>
<feature type="compositionally biased region" description="Basic and acidic residues" evidence="1">
    <location>
        <begin position="454"/>
        <end position="471"/>
    </location>
</feature>
<keyword evidence="3" id="KW-1185">Reference proteome</keyword>